<evidence type="ECO:0000313" key="2">
    <source>
        <dbReference type="EMBL" id="OJA20869.1"/>
    </source>
</evidence>
<keyword evidence="1" id="KW-0812">Transmembrane</keyword>
<feature type="transmembrane region" description="Helical" evidence="1">
    <location>
        <begin position="77"/>
        <end position="97"/>
    </location>
</feature>
<name>A0A1J8QIV9_9AGAM</name>
<gene>
    <name evidence="2" type="ORF">AZE42_02972</name>
</gene>
<evidence type="ECO:0000313" key="3">
    <source>
        <dbReference type="Proteomes" id="UP000183567"/>
    </source>
</evidence>
<reference evidence="2 3" key="1">
    <citation type="submission" date="2016-03" db="EMBL/GenBank/DDBJ databases">
        <title>Comparative genomics of the ectomycorrhizal sister species Rhizopogon vinicolor and Rhizopogon vesiculosus (Basidiomycota: Boletales) reveals a divergence of the mating type B locus.</title>
        <authorList>
            <person name="Mujic A.B."/>
            <person name="Kuo A."/>
            <person name="Tritt A."/>
            <person name="Lipzen A."/>
            <person name="Chen C."/>
            <person name="Johnson J."/>
            <person name="Sharma A."/>
            <person name="Barry K."/>
            <person name="Grigoriev I.V."/>
            <person name="Spatafora J.W."/>
        </authorList>
    </citation>
    <scope>NUCLEOTIDE SEQUENCE [LARGE SCALE GENOMIC DNA]</scope>
    <source>
        <strain evidence="2 3">AM-OR11-056</strain>
    </source>
</reference>
<accession>A0A1J8QIV9</accession>
<feature type="transmembrane region" description="Helical" evidence="1">
    <location>
        <begin position="122"/>
        <end position="142"/>
    </location>
</feature>
<protein>
    <submittedName>
        <fullName evidence="2">Uncharacterized protein</fullName>
    </submittedName>
</protein>
<dbReference type="STRING" id="180088.A0A1J8QIV9"/>
<dbReference type="OrthoDB" id="2504001at2759"/>
<evidence type="ECO:0000256" key="1">
    <source>
        <dbReference type="SAM" id="Phobius"/>
    </source>
</evidence>
<comment type="caution">
    <text evidence="2">The sequence shown here is derived from an EMBL/GenBank/DDBJ whole genome shotgun (WGS) entry which is preliminary data.</text>
</comment>
<organism evidence="2 3">
    <name type="scientific">Rhizopogon vesiculosus</name>
    <dbReference type="NCBI Taxonomy" id="180088"/>
    <lineage>
        <taxon>Eukaryota</taxon>
        <taxon>Fungi</taxon>
        <taxon>Dikarya</taxon>
        <taxon>Basidiomycota</taxon>
        <taxon>Agaricomycotina</taxon>
        <taxon>Agaricomycetes</taxon>
        <taxon>Agaricomycetidae</taxon>
        <taxon>Boletales</taxon>
        <taxon>Suillineae</taxon>
        <taxon>Rhizopogonaceae</taxon>
        <taxon>Rhizopogon</taxon>
    </lineage>
</organism>
<dbReference type="EMBL" id="LVVM01000340">
    <property type="protein sequence ID" value="OJA20869.1"/>
    <property type="molecule type" value="Genomic_DNA"/>
</dbReference>
<keyword evidence="1" id="KW-0472">Membrane</keyword>
<proteinExistence type="predicted"/>
<sequence>MSFNPPRYDGTRQPALPAWSTSKIQKSEVVVELLHTQPPPLFPIELQNYVSPDKWETRVRAITRIASRYSKPTLERCWMLLSLILTFVAPLVAYYVALHHFNRQEVGQREDQPDQFIWESRLIAFGVMVGLWFVMFLPVAVWKYMGRARMNKMVDGWAKDDIRTASSYAAISTWKVVMPGVFRDGIVLVITCPGPPSTFGHESYLPPYIAAPSEAAPSYEVTKRFSSLQGEGKFGEIPLYNDSKDIAV</sequence>
<dbReference type="AlphaFoldDB" id="A0A1J8QIV9"/>
<keyword evidence="1" id="KW-1133">Transmembrane helix</keyword>
<dbReference type="Proteomes" id="UP000183567">
    <property type="component" value="Unassembled WGS sequence"/>
</dbReference>
<keyword evidence="3" id="KW-1185">Reference proteome</keyword>